<keyword evidence="15" id="KW-0812">Transmembrane</keyword>
<dbReference type="GO" id="GO:0020037">
    <property type="term" value="F:heme binding"/>
    <property type="evidence" value="ECO:0007669"/>
    <property type="project" value="InterPro"/>
</dbReference>
<keyword evidence="10 14" id="KW-0560">Oxidoreductase</keyword>
<keyword evidence="7 14" id="KW-0479">Metal-binding</keyword>
<evidence type="ECO:0000256" key="8">
    <source>
        <dbReference type="ARBA" id="ARBA00022824"/>
    </source>
</evidence>
<keyword evidence="11 14" id="KW-0408">Iron</keyword>
<evidence type="ECO:0000313" key="16">
    <source>
        <dbReference type="EMBL" id="CAD7003950.1"/>
    </source>
</evidence>
<evidence type="ECO:0000256" key="5">
    <source>
        <dbReference type="ARBA" id="ARBA00010617"/>
    </source>
</evidence>
<comment type="function">
    <text evidence="2">May be involved in the metabolism of insect hormones and in the breakdown of synthetic insecticides.</text>
</comment>
<dbReference type="EMBL" id="CAJHJT010000034">
    <property type="protein sequence ID" value="CAD7003950.1"/>
    <property type="molecule type" value="Genomic_DNA"/>
</dbReference>
<comment type="cofactor">
    <cofactor evidence="1">
        <name>heme</name>
        <dbReference type="ChEBI" id="CHEBI:30413"/>
    </cofactor>
</comment>
<keyword evidence="13 15" id="KW-0472">Membrane</keyword>
<keyword evidence="6 14" id="KW-0349">Heme</keyword>
<keyword evidence="17" id="KW-1185">Reference proteome</keyword>
<proteinExistence type="inferred from homology"/>
<evidence type="ECO:0000256" key="10">
    <source>
        <dbReference type="ARBA" id="ARBA00023002"/>
    </source>
</evidence>
<keyword evidence="8" id="KW-0256">Endoplasmic reticulum</keyword>
<dbReference type="InterPro" id="IPR017972">
    <property type="entry name" value="Cyt_P450_CS"/>
</dbReference>
<evidence type="ECO:0000256" key="7">
    <source>
        <dbReference type="ARBA" id="ARBA00022723"/>
    </source>
</evidence>
<evidence type="ECO:0000256" key="14">
    <source>
        <dbReference type="RuleBase" id="RU000461"/>
    </source>
</evidence>
<accession>A0A811UYK3</accession>
<evidence type="ECO:0000256" key="6">
    <source>
        <dbReference type="ARBA" id="ARBA00022617"/>
    </source>
</evidence>
<evidence type="ECO:0000256" key="2">
    <source>
        <dbReference type="ARBA" id="ARBA00003690"/>
    </source>
</evidence>
<feature type="transmembrane region" description="Helical" evidence="15">
    <location>
        <begin position="118"/>
        <end position="142"/>
    </location>
</feature>
<dbReference type="Pfam" id="PF00067">
    <property type="entry name" value="p450"/>
    <property type="match status" value="2"/>
</dbReference>
<dbReference type="GO" id="GO:0005506">
    <property type="term" value="F:iron ion binding"/>
    <property type="evidence" value="ECO:0007669"/>
    <property type="project" value="InterPro"/>
</dbReference>
<evidence type="ECO:0000256" key="13">
    <source>
        <dbReference type="ARBA" id="ARBA00023136"/>
    </source>
</evidence>
<evidence type="ECO:0000256" key="12">
    <source>
        <dbReference type="ARBA" id="ARBA00023033"/>
    </source>
</evidence>
<dbReference type="SUPFAM" id="SSF48264">
    <property type="entry name" value="Cytochrome P450"/>
    <property type="match status" value="2"/>
</dbReference>
<dbReference type="GO" id="GO:0005789">
    <property type="term" value="C:endoplasmic reticulum membrane"/>
    <property type="evidence" value="ECO:0007669"/>
    <property type="project" value="UniProtKB-SubCell"/>
</dbReference>
<dbReference type="GO" id="GO:0016705">
    <property type="term" value="F:oxidoreductase activity, acting on paired donors, with incorporation or reduction of molecular oxygen"/>
    <property type="evidence" value="ECO:0007669"/>
    <property type="project" value="InterPro"/>
</dbReference>
<reference evidence="16" key="1">
    <citation type="submission" date="2020-11" db="EMBL/GenBank/DDBJ databases">
        <authorList>
            <person name="Whitehead M."/>
        </authorList>
    </citation>
    <scope>NUCLEOTIDE SEQUENCE</scope>
    <source>
        <strain evidence="16">EGII</strain>
    </source>
</reference>
<dbReference type="PRINTS" id="PR00385">
    <property type="entry name" value="P450"/>
</dbReference>
<evidence type="ECO:0000256" key="4">
    <source>
        <dbReference type="ARBA" id="ARBA00004406"/>
    </source>
</evidence>
<comment type="caution">
    <text evidence="16">The sequence shown here is derived from an EMBL/GenBank/DDBJ whole genome shotgun (WGS) entry which is preliminary data.</text>
</comment>
<evidence type="ECO:0000256" key="11">
    <source>
        <dbReference type="ARBA" id="ARBA00023004"/>
    </source>
</evidence>
<dbReference type="Proteomes" id="UP000606786">
    <property type="component" value="Unassembled WGS sequence"/>
</dbReference>
<keyword evidence="9" id="KW-0492">Microsome</keyword>
<dbReference type="PANTHER" id="PTHR24291:SF189">
    <property type="entry name" value="CYTOCHROME P450 4C3-RELATED"/>
    <property type="match status" value="1"/>
</dbReference>
<organism evidence="16 17">
    <name type="scientific">Ceratitis capitata</name>
    <name type="common">Mediterranean fruit fly</name>
    <name type="synonym">Tephritis capitata</name>
    <dbReference type="NCBI Taxonomy" id="7213"/>
    <lineage>
        <taxon>Eukaryota</taxon>
        <taxon>Metazoa</taxon>
        <taxon>Ecdysozoa</taxon>
        <taxon>Arthropoda</taxon>
        <taxon>Hexapoda</taxon>
        <taxon>Insecta</taxon>
        <taxon>Pterygota</taxon>
        <taxon>Neoptera</taxon>
        <taxon>Endopterygota</taxon>
        <taxon>Diptera</taxon>
        <taxon>Brachycera</taxon>
        <taxon>Muscomorpha</taxon>
        <taxon>Tephritoidea</taxon>
        <taxon>Tephritidae</taxon>
        <taxon>Ceratitis</taxon>
        <taxon>Ceratitis</taxon>
    </lineage>
</organism>
<evidence type="ECO:0000256" key="9">
    <source>
        <dbReference type="ARBA" id="ARBA00022848"/>
    </source>
</evidence>
<dbReference type="AlphaFoldDB" id="A0A811UYK3"/>
<dbReference type="InterPro" id="IPR001128">
    <property type="entry name" value="Cyt_P450"/>
</dbReference>
<evidence type="ECO:0000256" key="1">
    <source>
        <dbReference type="ARBA" id="ARBA00001971"/>
    </source>
</evidence>
<keyword evidence="15" id="KW-1133">Transmembrane helix</keyword>
<name>A0A811UYK3_CERCA</name>
<dbReference type="InterPro" id="IPR036396">
    <property type="entry name" value="Cyt_P450_sf"/>
</dbReference>
<dbReference type="GO" id="GO:0004497">
    <property type="term" value="F:monooxygenase activity"/>
    <property type="evidence" value="ECO:0007669"/>
    <property type="project" value="UniProtKB-KW"/>
</dbReference>
<sequence>MNGDTSSSFLLVPFSDGPRNCIGQKYAMLEMKMVFAKIQQCSRNNWSGSSSIGTAQAAAVAPGGDRARSKSHSLFPNAVATTPAGIWVTERPISCYVAAPFCAVCWTHSVGYRHFDGYIHRVAMIVICIFISLTVISAVNYFKTRRKRALIKNLSGPFSLPLVGSVQKFLLLTPRNFLGKSRNYLNKFGTLSHCWVFDRLFILTADYEFVTQLLHSADHLNTGYNNLLQPIYSVGMLRQDADEWQRRRQLVMHALRPEILTDFVEVFAAQAQTLQFRCTPYVESAVLDVLIATAVGVESKVKSEQAQAAVHGEYAQTVLALIELFTSRFLSLHSANSTIYSILCPLKKRRQQRLLKTLRRINNELIVEQRALAKTTVTTDKSNDAIYTIEVNASRRLDTLLKQLLTANVDGSSLSDADICDELNTFIFQGSLLTPAAISFTLVAISRHPSVQQKVLEELHGVWPKGTTCTCTVESLSKLKYLANVINESLRLYPPQPIIARDLNKNFNYTHSHYKDGVLPAESEIYINLFEMLRQAESFANPDCFRPERFNSAEKDTDLLAWGLGPRNCVARRYTMLLMKSVIAQILLAYEVLPFGKELCLEVKLVLCSSSGWQVALRERNVD</sequence>
<dbReference type="Gene3D" id="1.10.630.10">
    <property type="entry name" value="Cytochrome P450"/>
    <property type="match status" value="2"/>
</dbReference>
<evidence type="ECO:0000256" key="3">
    <source>
        <dbReference type="ARBA" id="ARBA00004174"/>
    </source>
</evidence>
<dbReference type="PROSITE" id="PS00086">
    <property type="entry name" value="CYTOCHROME_P450"/>
    <property type="match status" value="2"/>
</dbReference>
<keyword evidence="12 14" id="KW-0503">Monooxygenase</keyword>
<dbReference type="PANTHER" id="PTHR24291">
    <property type="entry name" value="CYTOCHROME P450 FAMILY 4"/>
    <property type="match status" value="1"/>
</dbReference>
<gene>
    <name evidence="16" type="ORF">CCAP1982_LOCUS12372</name>
</gene>
<dbReference type="OrthoDB" id="1470350at2759"/>
<comment type="subcellular location">
    <subcellularLocation>
        <location evidence="4">Endoplasmic reticulum membrane</location>
        <topology evidence="4">Peripheral membrane protein</topology>
    </subcellularLocation>
    <subcellularLocation>
        <location evidence="3">Microsome membrane</location>
        <topology evidence="3">Peripheral membrane protein</topology>
    </subcellularLocation>
</comment>
<evidence type="ECO:0000256" key="15">
    <source>
        <dbReference type="SAM" id="Phobius"/>
    </source>
</evidence>
<comment type="similarity">
    <text evidence="5 14">Belongs to the cytochrome P450 family.</text>
</comment>
<dbReference type="InterPro" id="IPR050196">
    <property type="entry name" value="Cytochrome_P450_Monoox"/>
</dbReference>
<protein>
    <submittedName>
        <fullName evidence="16">(Mediterranean fruit fly) hypothetical protein</fullName>
    </submittedName>
</protein>
<evidence type="ECO:0000313" key="17">
    <source>
        <dbReference type="Proteomes" id="UP000606786"/>
    </source>
</evidence>